<feature type="signal peptide" evidence="1">
    <location>
        <begin position="1"/>
        <end position="19"/>
    </location>
</feature>
<accession>A0A5B7CQ83</accession>
<dbReference type="AlphaFoldDB" id="A0A5B7CQ83"/>
<feature type="chain" id="PRO_5022796376" description="Secreted protein" evidence="1">
    <location>
        <begin position="20"/>
        <end position="73"/>
    </location>
</feature>
<evidence type="ECO:0000313" key="2">
    <source>
        <dbReference type="EMBL" id="MPC10824.1"/>
    </source>
</evidence>
<keyword evidence="3" id="KW-1185">Reference proteome</keyword>
<gene>
    <name evidence="2" type="ORF">E2C01_003467</name>
</gene>
<evidence type="ECO:0008006" key="4">
    <source>
        <dbReference type="Google" id="ProtNLM"/>
    </source>
</evidence>
<name>A0A5B7CQ83_PORTR</name>
<proteinExistence type="predicted"/>
<organism evidence="2 3">
    <name type="scientific">Portunus trituberculatus</name>
    <name type="common">Swimming crab</name>
    <name type="synonym">Neptunus trituberculatus</name>
    <dbReference type="NCBI Taxonomy" id="210409"/>
    <lineage>
        <taxon>Eukaryota</taxon>
        <taxon>Metazoa</taxon>
        <taxon>Ecdysozoa</taxon>
        <taxon>Arthropoda</taxon>
        <taxon>Crustacea</taxon>
        <taxon>Multicrustacea</taxon>
        <taxon>Malacostraca</taxon>
        <taxon>Eumalacostraca</taxon>
        <taxon>Eucarida</taxon>
        <taxon>Decapoda</taxon>
        <taxon>Pleocyemata</taxon>
        <taxon>Brachyura</taxon>
        <taxon>Eubrachyura</taxon>
        <taxon>Portunoidea</taxon>
        <taxon>Portunidae</taxon>
        <taxon>Portuninae</taxon>
        <taxon>Portunus</taxon>
    </lineage>
</organism>
<evidence type="ECO:0000313" key="3">
    <source>
        <dbReference type="Proteomes" id="UP000324222"/>
    </source>
</evidence>
<protein>
    <recommendedName>
        <fullName evidence="4">Secreted protein</fullName>
    </recommendedName>
</protein>
<comment type="caution">
    <text evidence="2">The sequence shown here is derived from an EMBL/GenBank/DDBJ whole genome shotgun (WGS) entry which is preliminary data.</text>
</comment>
<keyword evidence="1" id="KW-0732">Signal</keyword>
<sequence>MAWCMMVMWHSELAGLGGGQQVDDKGTGEASQEQCQGLMYLQRCTRMPRCLQQQQMTQCSSGREAARPPLFEH</sequence>
<evidence type="ECO:0000256" key="1">
    <source>
        <dbReference type="SAM" id="SignalP"/>
    </source>
</evidence>
<dbReference type="EMBL" id="VSRR010000132">
    <property type="protein sequence ID" value="MPC10824.1"/>
    <property type="molecule type" value="Genomic_DNA"/>
</dbReference>
<dbReference type="Proteomes" id="UP000324222">
    <property type="component" value="Unassembled WGS sequence"/>
</dbReference>
<reference evidence="2 3" key="1">
    <citation type="submission" date="2019-05" db="EMBL/GenBank/DDBJ databases">
        <title>Another draft genome of Portunus trituberculatus and its Hox gene families provides insights of decapod evolution.</title>
        <authorList>
            <person name="Jeong J.-H."/>
            <person name="Song I."/>
            <person name="Kim S."/>
            <person name="Choi T."/>
            <person name="Kim D."/>
            <person name="Ryu S."/>
            <person name="Kim W."/>
        </authorList>
    </citation>
    <scope>NUCLEOTIDE SEQUENCE [LARGE SCALE GENOMIC DNA]</scope>
    <source>
        <tissue evidence="2">Muscle</tissue>
    </source>
</reference>